<dbReference type="SMART" id="SM00287">
    <property type="entry name" value="SH3b"/>
    <property type="match status" value="2"/>
</dbReference>
<comment type="caution">
    <text evidence="2">The sequence shown here is derived from an EMBL/GenBank/DDBJ whole genome shotgun (WGS) entry which is preliminary data.</text>
</comment>
<dbReference type="Pfam" id="PF08239">
    <property type="entry name" value="SH3_3"/>
    <property type="match status" value="1"/>
</dbReference>
<evidence type="ECO:0000259" key="1">
    <source>
        <dbReference type="PROSITE" id="PS51781"/>
    </source>
</evidence>
<proteinExistence type="predicted"/>
<dbReference type="PANTHER" id="PTHR34408:SF1">
    <property type="entry name" value="GLYCOSYL HYDROLASE FAMILY 19 DOMAIN-CONTAINING PROTEIN HI_1415"/>
    <property type="match status" value="1"/>
</dbReference>
<dbReference type="InterPro" id="IPR003646">
    <property type="entry name" value="SH3-like_bac-type"/>
</dbReference>
<dbReference type="PANTHER" id="PTHR34408">
    <property type="entry name" value="FAMILY PROTEIN, PUTATIVE-RELATED"/>
    <property type="match status" value="1"/>
</dbReference>
<evidence type="ECO:0000313" key="2">
    <source>
        <dbReference type="EMBL" id="MYH62387.1"/>
    </source>
</evidence>
<reference evidence="2" key="1">
    <citation type="submission" date="2019-09" db="EMBL/GenBank/DDBJ databases">
        <title>Characterisation of the sponge microbiome using genome-centric metagenomics.</title>
        <authorList>
            <person name="Engelberts J.P."/>
            <person name="Robbins S.J."/>
            <person name="De Goeij J.M."/>
            <person name="Aranda M."/>
            <person name="Bell S.C."/>
            <person name="Webster N.S."/>
        </authorList>
    </citation>
    <scope>NUCLEOTIDE SEQUENCE</scope>
    <source>
        <strain evidence="2">SB0675_bin_29</strain>
    </source>
</reference>
<organism evidence="2">
    <name type="scientific">Caldilineaceae bacterium SB0675_bin_29</name>
    <dbReference type="NCBI Taxonomy" id="2605266"/>
    <lineage>
        <taxon>Bacteria</taxon>
        <taxon>Bacillati</taxon>
        <taxon>Chloroflexota</taxon>
        <taxon>Caldilineae</taxon>
        <taxon>Caldilineales</taxon>
        <taxon>Caldilineaceae</taxon>
    </lineage>
</organism>
<dbReference type="Gene3D" id="2.30.30.40">
    <property type="entry name" value="SH3 Domains"/>
    <property type="match status" value="2"/>
</dbReference>
<protein>
    <submittedName>
        <fullName evidence="2">SH3 domain-containing protein</fullName>
    </submittedName>
</protein>
<feature type="domain" description="SH3b" evidence="1">
    <location>
        <begin position="151"/>
        <end position="216"/>
    </location>
</feature>
<feature type="domain" description="SH3b" evidence="1">
    <location>
        <begin position="233"/>
        <end position="299"/>
    </location>
</feature>
<dbReference type="PROSITE" id="PS51781">
    <property type="entry name" value="SH3B"/>
    <property type="match status" value="2"/>
</dbReference>
<dbReference type="InterPro" id="IPR052354">
    <property type="entry name" value="Cell_Wall_Dynamics_Protein"/>
</dbReference>
<sequence>MRMRTKLSIITAVGMGALLLSVLTASFTFRAQTAYAQEEEDVQTGDVHLSLLSHSVSPGKNLFGGYGFTNIPCKDKNGDGQCSFLDTFPSNFIFRVDILGSQQGNNGGGNQGGSQGKYSQGRSNNQGGVIVKSFISNPNPLPSYSPQQYQAPLAITIPELMNVRTGPGLTYDIVTTVPAGTQGYIYGIDPDNDWFHIELEGFENHVWVYQDLTTVVGSLAGVKWVTEVELALLPAAITQPLLLNARAGPGLTYDILTTIPQGTWMKIVGIDTLGEWYRVDLPDLNQQAWIFRDYAKVAGGSLSGLIQLALGGNPPPGSRLTSSITVALSLPPAGGVDLEVSWVDVSGCAQLYNLYHRASPDTTVYISLDQAATSSTVNSKSLSFSSLSGSSLILAWCGTMTGGREVAEVEIDPGVAGTYSSTTTSGGLAAVPDTDDGSR</sequence>
<gene>
    <name evidence="2" type="ORF">F4148_11730</name>
</gene>
<dbReference type="EMBL" id="VYDA01000427">
    <property type="protein sequence ID" value="MYH62387.1"/>
    <property type="molecule type" value="Genomic_DNA"/>
</dbReference>
<name>A0A6B1G1X4_9CHLR</name>
<accession>A0A6B1G1X4</accession>
<dbReference type="AlphaFoldDB" id="A0A6B1G1X4"/>